<evidence type="ECO:0000313" key="2">
    <source>
        <dbReference type="EMBL" id="KJX32128.1"/>
    </source>
</evidence>
<evidence type="ECO:0008006" key="4">
    <source>
        <dbReference type="Google" id="ProtNLM"/>
    </source>
</evidence>
<dbReference type="AlphaFoldDB" id="A0AAW3HCP4"/>
<dbReference type="Proteomes" id="UP000033354">
    <property type="component" value="Unassembled WGS sequence"/>
</dbReference>
<reference evidence="2 3" key="1">
    <citation type="submission" date="2015-02" db="EMBL/GenBank/DDBJ databases">
        <authorList>
            <person name="Adams M."/>
            <person name="Sutton G."/>
            <person name="Nelson K."/>
            <person name="Bonomo R."/>
            <person name="McCorrison J."/>
            <person name="Sanka R."/>
            <person name="Brinkac L."/>
            <person name="Nierman W."/>
        </authorList>
    </citation>
    <scope>NUCLEOTIDE SEQUENCE [LARGE SCALE GENOMIC DNA]</scope>
    <source>
        <strain evidence="2 3">CIDEIMsCOL9</strain>
    </source>
</reference>
<organism evidence="2 3">
    <name type="scientific">Enterobacter chengduensis</name>
    <dbReference type="NCBI Taxonomy" id="2494701"/>
    <lineage>
        <taxon>Bacteria</taxon>
        <taxon>Pseudomonadati</taxon>
        <taxon>Pseudomonadota</taxon>
        <taxon>Gammaproteobacteria</taxon>
        <taxon>Enterobacterales</taxon>
        <taxon>Enterobacteriaceae</taxon>
        <taxon>Enterobacter</taxon>
        <taxon>Enterobacter cloacae complex</taxon>
    </lineage>
</organism>
<dbReference type="EMBL" id="JZKT01000034">
    <property type="protein sequence ID" value="KJX32128.1"/>
    <property type="molecule type" value="Genomic_DNA"/>
</dbReference>
<keyword evidence="1" id="KW-1133">Transmembrane helix</keyword>
<evidence type="ECO:0000313" key="3">
    <source>
        <dbReference type="Proteomes" id="UP000033354"/>
    </source>
</evidence>
<gene>
    <name evidence="2" type="ORF">SG71_19910</name>
</gene>
<name>A0AAW3HCP4_9ENTR</name>
<evidence type="ECO:0000256" key="1">
    <source>
        <dbReference type="SAM" id="Phobius"/>
    </source>
</evidence>
<comment type="caution">
    <text evidence="2">The sequence shown here is derived from an EMBL/GenBank/DDBJ whole genome shotgun (WGS) entry which is preliminary data.</text>
</comment>
<proteinExistence type="predicted"/>
<keyword evidence="1" id="KW-0472">Membrane</keyword>
<protein>
    <recommendedName>
        <fullName evidence="4">Conjugal transfer protein</fullName>
    </recommendedName>
</protein>
<accession>A0AAW3HCP4</accession>
<keyword evidence="3" id="KW-1185">Reference proteome</keyword>
<feature type="transmembrane region" description="Helical" evidence="1">
    <location>
        <begin position="35"/>
        <end position="66"/>
    </location>
</feature>
<dbReference type="RefSeq" id="WP_032641273.1">
    <property type="nucleotide sequence ID" value="NZ_JAWDFC010000027.1"/>
</dbReference>
<keyword evidence="1" id="KW-0812">Transmembrane</keyword>
<sequence length="157" mass="18723">MRDDERNNSLLRSMRIHIAEWEAGRATPEGSRFMFIWLVMYLGTAWPVLAYCQLLWALGFLVIWFFSSQWICRRIVPRYNESWAEVFDRKLSAYEPLNLSAWEHLKRQTETEGLTVSNVRNWYQLEVMSVWPEKKPGLKFLRKKNCADSKKDEVNEA</sequence>